<evidence type="ECO:0000313" key="2">
    <source>
        <dbReference type="Proteomes" id="UP000254065"/>
    </source>
</evidence>
<accession>A0A378QZQ8</accession>
<keyword evidence="2" id="KW-1185">Reference proteome</keyword>
<dbReference type="EMBL" id="UGQB01000004">
    <property type="protein sequence ID" value="STZ08533.1"/>
    <property type="molecule type" value="Genomic_DNA"/>
</dbReference>
<sequence>MLNFKKIHWLYGKVRTTHLLNEKSDWCVVRTYYNWYVLKLNDYNYFTTIKKRKE</sequence>
<dbReference type="Proteomes" id="UP000254065">
    <property type="component" value="Unassembled WGS sequence"/>
</dbReference>
<proteinExistence type="predicted"/>
<name>A0A378QZQ8_9GAMM</name>
<dbReference type="AlphaFoldDB" id="A0A378QZQ8"/>
<reference evidence="1 2" key="1">
    <citation type="submission" date="2018-06" db="EMBL/GenBank/DDBJ databases">
        <authorList>
            <consortium name="Pathogen Informatics"/>
            <person name="Doyle S."/>
        </authorList>
    </citation>
    <scope>NUCLEOTIDE SEQUENCE [LARGE SCALE GENOMIC DNA]</scope>
    <source>
        <strain evidence="1 2">NCTC12877</strain>
    </source>
</reference>
<evidence type="ECO:0000313" key="1">
    <source>
        <dbReference type="EMBL" id="STZ08533.1"/>
    </source>
</evidence>
<gene>
    <name evidence="1" type="ORF">NCTC12877_01537</name>
</gene>
<organism evidence="1 2">
    <name type="scientific">Moraxella caprae</name>
    <dbReference type="NCBI Taxonomy" id="90240"/>
    <lineage>
        <taxon>Bacteria</taxon>
        <taxon>Pseudomonadati</taxon>
        <taxon>Pseudomonadota</taxon>
        <taxon>Gammaproteobacteria</taxon>
        <taxon>Moraxellales</taxon>
        <taxon>Moraxellaceae</taxon>
        <taxon>Moraxella</taxon>
    </lineage>
</organism>
<protein>
    <submittedName>
        <fullName evidence="1">Uncharacterized protein</fullName>
    </submittedName>
</protein>